<evidence type="ECO:0000313" key="2">
    <source>
        <dbReference type="EMBL" id="WCR05969.1"/>
    </source>
</evidence>
<feature type="transmembrane region" description="Helical" evidence="1">
    <location>
        <begin position="16"/>
        <end position="35"/>
    </location>
</feature>
<keyword evidence="1" id="KW-0812">Transmembrane</keyword>
<accession>A0ABY7SG32</accession>
<name>A0ABY7SG32_9RHOB</name>
<proteinExistence type="predicted"/>
<reference evidence="2 3" key="1">
    <citation type="submission" date="2021-01" db="EMBL/GenBank/DDBJ databases">
        <title>Biogeographic distribution of Paracoccus.</title>
        <authorList>
            <person name="Hollensteiner J."/>
            <person name="Leineberger J."/>
            <person name="Brinkhoff T."/>
            <person name="Daniel R."/>
        </authorList>
    </citation>
    <scope>NUCLEOTIDE SEQUENCE [LARGE SCALE GENOMIC DNA]</scope>
    <source>
        <strain evidence="2 3">KCTC 22803</strain>
    </source>
</reference>
<evidence type="ECO:0000256" key="1">
    <source>
        <dbReference type="SAM" id="Phobius"/>
    </source>
</evidence>
<evidence type="ECO:0000313" key="3">
    <source>
        <dbReference type="Proteomes" id="UP001219349"/>
    </source>
</evidence>
<keyword evidence="1" id="KW-1133">Transmembrane helix</keyword>
<dbReference type="EMBL" id="CP067136">
    <property type="protein sequence ID" value="WCR05969.1"/>
    <property type="molecule type" value="Genomic_DNA"/>
</dbReference>
<sequence>MAQSATLNNSDFANGVLWGFTAPFRAIGSFLVSLAENGPRMQAVRRLNETSDEELAARGLTREGEVRRIFGPAMY</sequence>
<keyword evidence="3" id="KW-1185">Reference proteome</keyword>
<organism evidence="2 3">
    <name type="scientific">Paracoccus fistulariae</name>
    <dbReference type="NCBI Taxonomy" id="658446"/>
    <lineage>
        <taxon>Bacteria</taxon>
        <taxon>Pseudomonadati</taxon>
        <taxon>Pseudomonadota</taxon>
        <taxon>Alphaproteobacteria</taxon>
        <taxon>Rhodobacterales</taxon>
        <taxon>Paracoccaceae</taxon>
        <taxon>Paracoccus</taxon>
    </lineage>
</organism>
<protein>
    <submittedName>
        <fullName evidence="2">DUF1127 domain-containing protein</fullName>
    </submittedName>
</protein>
<dbReference type="Proteomes" id="UP001219349">
    <property type="component" value="Chromosome"/>
</dbReference>
<dbReference type="RefSeq" id="WP_271885014.1">
    <property type="nucleotide sequence ID" value="NZ_CP067136.1"/>
</dbReference>
<gene>
    <name evidence="2" type="ORF">JHX87_10600</name>
</gene>
<keyword evidence="1" id="KW-0472">Membrane</keyword>